<name>A0ABU0S3L5_9HYPH</name>
<organism evidence="1 2">
    <name type="scientific">Phyllobacterium ifriqiyense</name>
    <dbReference type="NCBI Taxonomy" id="314238"/>
    <lineage>
        <taxon>Bacteria</taxon>
        <taxon>Pseudomonadati</taxon>
        <taxon>Pseudomonadota</taxon>
        <taxon>Alphaproteobacteria</taxon>
        <taxon>Hyphomicrobiales</taxon>
        <taxon>Phyllobacteriaceae</taxon>
        <taxon>Phyllobacterium</taxon>
    </lineage>
</organism>
<reference evidence="1 2" key="1">
    <citation type="submission" date="2023-07" db="EMBL/GenBank/DDBJ databases">
        <title>Comparative genomics of wheat-associated soil bacteria to identify genetic determinants of phenazine resistance.</title>
        <authorList>
            <person name="Mouncey N."/>
        </authorList>
    </citation>
    <scope>NUCLEOTIDE SEQUENCE [LARGE SCALE GENOMIC DNA]</scope>
    <source>
        <strain evidence="1 2">W4I11</strain>
    </source>
</reference>
<evidence type="ECO:0000313" key="1">
    <source>
        <dbReference type="EMBL" id="MDQ0995323.1"/>
    </source>
</evidence>
<sequence length="101" mass="11550">MFQETEILKKYDYFFGASVGRLCIHRLPVVRDTRRSYSDSDREVLTMERLLLRICPTRPAAFDFVGSALLVISLLLCSPAQAEPIRGRWLDICGSDYCEMG</sequence>
<dbReference type="EMBL" id="JAUSZT010000002">
    <property type="protein sequence ID" value="MDQ0995323.1"/>
    <property type="molecule type" value="Genomic_DNA"/>
</dbReference>
<comment type="caution">
    <text evidence="1">The sequence shown here is derived from an EMBL/GenBank/DDBJ whole genome shotgun (WGS) entry which is preliminary data.</text>
</comment>
<gene>
    <name evidence="1" type="ORF">QFZ34_000500</name>
</gene>
<proteinExistence type="predicted"/>
<keyword evidence="2" id="KW-1185">Reference proteome</keyword>
<dbReference type="Proteomes" id="UP001237780">
    <property type="component" value="Unassembled WGS sequence"/>
</dbReference>
<evidence type="ECO:0000313" key="2">
    <source>
        <dbReference type="Proteomes" id="UP001237780"/>
    </source>
</evidence>
<protein>
    <submittedName>
        <fullName evidence="1">Uncharacterized protein</fullName>
    </submittedName>
</protein>
<accession>A0ABU0S3L5</accession>